<gene>
    <name evidence="1" type="ORF">ULMA_01430</name>
</gene>
<comment type="caution">
    <text evidence="1">The sequence shown here is derived from an EMBL/GenBank/DDBJ whole genome shotgun (WGS) entry which is preliminary data.</text>
</comment>
<reference evidence="1 2" key="1">
    <citation type="submission" date="2019-08" db="EMBL/GenBank/DDBJ databases">
        <title>Draft genome sequence of Ulvibacter marinus type strain NBRC 109484.</title>
        <authorList>
            <person name="Kawano K."/>
            <person name="Ushijima N."/>
            <person name="Kihara M."/>
            <person name="Itoh H."/>
        </authorList>
    </citation>
    <scope>NUCLEOTIDE SEQUENCE [LARGE SCALE GENOMIC DNA]</scope>
    <source>
        <strain evidence="1 2">NBRC 109484</strain>
    </source>
</reference>
<name>A0A5J4ILW7_9FLAO</name>
<dbReference type="OrthoDB" id="1143207at2"/>
<evidence type="ECO:0000313" key="2">
    <source>
        <dbReference type="Proteomes" id="UP000326509"/>
    </source>
</evidence>
<proteinExistence type="predicted"/>
<organism evidence="1 2">
    <name type="scientific">Patiriisocius marinus</name>
    <dbReference type="NCBI Taxonomy" id="1397112"/>
    <lineage>
        <taxon>Bacteria</taxon>
        <taxon>Pseudomonadati</taxon>
        <taxon>Bacteroidota</taxon>
        <taxon>Flavobacteriia</taxon>
        <taxon>Flavobacteriales</taxon>
        <taxon>Flavobacteriaceae</taxon>
        <taxon>Patiriisocius</taxon>
    </lineage>
</organism>
<evidence type="ECO:0000313" key="1">
    <source>
        <dbReference type="EMBL" id="GER58035.1"/>
    </source>
</evidence>
<sequence length="256" mass="29650">MKQLLIVLFLVSSLGYSQQFIEAKPIEAEHFIGYDSYKNLFFTQGMVLYKTGPTGIFEFTDFQLGPISSVDIINPLNVVVYYEQTNTAVLLDNRLTQIERINFNTLAPFTNTSAATNAGGNKLWIFNQDNQQLELYNYRTNQTRELSQPIAETLKRQVSNFNYCYVLTEKQLIGYNPFGGVLFTMPFEKGENIYQYDEDVVILRDNQLFKISDKNTEVIPFFNPEISIKDLQLTQDFLYIYDGEKLHIFAINKPKK</sequence>
<dbReference type="AlphaFoldDB" id="A0A5J4ILW7"/>
<dbReference type="Proteomes" id="UP000326509">
    <property type="component" value="Unassembled WGS sequence"/>
</dbReference>
<dbReference type="RefSeq" id="WP_151672133.1">
    <property type="nucleotide sequence ID" value="NZ_BKCG01000001.1"/>
</dbReference>
<protein>
    <submittedName>
        <fullName evidence="1">Uncharacterized protein</fullName>
    </submittedName>
</protein>
<dbReference type="EMBL" id="BKCG01000001">
    <property type="protein sequence ID" value="GER58035.1"/>
    <property type="molecule type" value="Genomic_DNA"/>
</dbReference>
<accession>A0A5J4ILW7</accession>
<keyword evidence="2" id="KW-1185">Reference proteome</keyword>